<protein>
    <submittedName>
        <fullName evidence="2">Uncharacterized protein</fullName>
    </submittedName>
</protein>
<accession>A0A5M9JRL0</accession>
<evidence type="ECO:0000313" key="2">
    <source>
        <dbReference type="EMBL" id="KAA8570456.1"/>
    </source>
</evidence>
<evidence type="ECO:0000256" key="1">
    <source>
        <dbReference type="SAM" id="Phobius"/>
    </source>
</evidence>
<proteinExistence type="predicted"/>
<keyword evidence="1" id="KW-1133">Transmembrane helix</keyword>
<comment type="caution">
    <text evidence="2">The sequence shown here is derived from an EMBL/GenBank/DDBJ whole genome shotgun (WGS) entry which is preliminary data.</text>
</comment>
<keyword evidence="3" id="KW-1185">Reference proteome</keyword>
<gene>
    <name evidence="2" type="ORF">EYC84_002737</name>
</gene>
<keyword evidence="1" id="KW-0472">Membrane</keyword>
<sequence>MAETSPPPSPLYHTTTSPTLFLVSTQTYTSYIKHHNTAGCIISIGIKYLQQRRPSDSEGDEDEQALQWRTFRVWVFWFNLIHRTSWSLSRNLHFDYSVWALAFVLAKGAFFFLVSLMALHLESALALLLSFFFIISDRRLFFFFFGFKFFRSSFGIHISTNTHTNRTHTFAGEARPALLIFSHVNTYYTIRLHTNPYHACGLNIRLEWMEWDDWNLGMRGVKERRADHKNIHTVTYEQLAGAGGANMF</sequence>
<feature type="transmembrane region" description="Helical" evidence="1">
    <location>
        <begin position="125"/>
        <end position="147"/>
    </location>
</feature>
<dbReference type="EMBL" id="VICG01000007">
    <property type="protein sequence ID" value="KAA8570456.1"/>
    <property type="molecule type" value="Genomic_DNA"/>
</dbReference>
<dbReference type="Proteomes" id="UP000322873">
    <property type="component" value="Unassembled WGS sequence"/>
</dbReference>
<name>A0A5M9JRL0_MONFR</name>
<evidence type="ECO:0000313" key="3">
    <source>
        <dbReference type="Proteomes" id="UP000322873"/>
    </source>
</evidence>
<dbReference type="AlphaFoldDB" id="A0A5M9JRL0"/>
<keyword evidence="1" id="KW-0812">Transmembrane</keyword>
<organism evidence="2 3">
    <name type="scientific">Monilinia fructicola</name>
    <name type="common">Brown rot fungus</name>
    <name type="synonym">Ciboria fructicola</name>
    <dbReference type="NCBI Taxonomy" id="38448"/>
    <lineage>
        <taxon>Eukaryota</taxon>
        <taxon>Fungi</taxon>
        <taxon>Dikarya</taxon>
        <taxon>Ascomycota</taxon>
        <taxon>Pezizomycotina</taxon>
        <taxon>Leotiomycetes</taxon>
        <taxon>Helotiales</taxon>
        <taxon>Sclerotiniaceae</taxon>
        <taxon>Monilinia</taxon>
    </lineage>
</organism>
<reference evidence="2 3" key="1">
    <citation type="submission" date="2019-06" db="EMBL/GenBank/DDBJ databases">
        <title>Genome Sequence of the Brown Rot Fungal Pathogen Monilinia fructicola.</title>
        <authorList>
            <person name="De Miccolis Angelini R.M."/>
            <person name="Landi L."/>
            <person name="Abate D."/>
            <person name="Pollastro S."/>
            <person name="Romanazzi G."/>
            <person name="Faretra F."/>
        </authorList>
    </citation>
    <scope>NUCLEOTIDE SEQUENCE [LARGE SCALE GENOMIC DNA]</scope>
    <source>
        <strain evidence="2 3">Mfrc123</strain>
    </source>
</reference>
<feature type="transmembrane region" description="Helical" evidence="1">
    <location>
        <begin position="98"/>
        <end position="119"/>
    </location>
</feature>